<feature type="compositionally biased region" description="Basic and acidic residues" evidence="1">
    <location>
        <begin position="79"/>
        <end position="104"/>
    </location>
</feature>
<feature type="compositionally biased region" description="Basic and acidic residues" evidence="1">
    <location>
        <begin position="252"/>
        <end position="271"/>
    </location>
</feature>
<accession>A0A1I7TW75</accession>
<sequence length="353" mass="39172">MGKQELLEQCVFDCTDNLKQGRDVGSSLKWLSRANVPFSVLEKAGTEHFALKLRDSTKPKVPKYANKVLKHLKNLKEKADSEIEEPASKKIRVDGPRVEDKSEISEAVETEALETSETETSGVTNSEIPKITGTGTSESTGTGSPEINERGTAESTGTGTPETTGTGASKTSQEHKPDITEPKAKGDSKGYDEAKVAQMSFNVLESFILQRPQFSIRADKHFEKFVDRDFPDEENKKPEDFTWKAWYNQLREEKGDEKRRGKKEEAKKASETPKVVELNALKRKSSDSSAEKAKKQVKSPMLKIGYMGPSAKIETPAKKETVMADKKGKTAVAAKKKLAPLAAKCQKMRKQYR</sequence>
<reference evidence="3" key="1">
    <citation type="submission" date="2016-11" db="UniProtKB">
        <authorList>
            <consortium name="WormBaseParasite"/>
        </authorList>
    </citation>
    <scope>IDENTIFICATION</scope>
</reference>
<feature type="region of interest" description="Disordered" evidence="1">
    <location>
        <begin position="252"/>
        <end position="302"/>
    </location>
</feature>
<organism evidence="2 3">
    <name type="scientific">Caenorhabditis tropicalis</name>
    <dbReference type="NCBI Taxonomy" id="1561998"/>
    <lineage>
        <taxon>Eukaryota</taxon>
        <taxon>Metazoa</taxon>
        <taxon>Ecdysozoa</taxon>
        <taxon>Nematoda</taxon>
        <taxon>Chromadorea</taxon>
        <taxon>Rhabditida</taxon>
        <taxon>Rhabditina</taxon>
        <taxon>Rhabditomorpha</taxon>
        <taxon>Rhabditoidea</taxon>
        <taxon>Rhabditidae</taxon>
        <taxon>Peloderinae</taxon>
        <taxon>Caenorhabditis</taxon>
    </lineage>
</organism>
<name>A0A1I7TW75_9PELO</name>
<feature type="compositionally biased region" description="Low complexity" evidence="1">
    <location>
        <begin position="132"/>
        <end position="144"/>
    </location>
</feature>
<dbReference type="Proteomes" id="UP000095282">
    <property type="component" value="Unplaced"/>
</dbReference>
<protein>
    <submittedName>
        <fullName evidence="3">H15 domain-containing protein</fullName>
    </submittedName>
</protein>
<dbReference type="AlphaFoldDB" id="A0A1I7TW75"/>
<feature type="region of interest" description="Disordered" evidence="1">
    <location>
        <begin position="79"/>
        <end position="191"/>
    </location>
</feature>
<evidence type="ECO:0000313" key="3">
    <source>
        <dbReference type="WBParaSite" id="Csp11.Scaffold629.g12400.t1"/>
    </source>
</evidence>
<proteinExistence type="predicted"/>
<evidence type="ECO:0000256" key="1">
    <source>
        <dbReference type="SAM" id="MobiDB-lite"/>
    </source>
</evidence>
<feature type="compositionally biased region" description="Basic and acidic residues" evidence="1">
    <location>
        <begin position="284"/>
        <end position="294"/>
    </location>
</feature>
<feature type="compositionally biased region" description="Acidic residues" evidence="1">
    <location>
        <begin position="106"/>
        <end position="117"/>
    </location>
</feature>
<feature type="compositionally biased region" description="Low complexity" evidence="1">
    <location>
        <begin position="153"/>
        <end position="169"/>
    </location>
</feature>
<dbReference type="WBParaSite" id="Csp11.Scaffold629.g12400.t1">
    <property type="protein sequence ID" value="Csp11.Scaffold629.g12400.t1"/>
    <property type="gene ID" value="Csp11.Scaffold629.g12400"/>
</dbReference>
<evidence type="ECO:0000313" key="2">
    <source>
        <dbReference type="Proteomes" id="UP000095282"/>
    </source>
</evidence>
<keyword evidence="2" id="KW-1185">Reference proteome</keyword>
<feature type="compositionally biased region" description="Basic and acidic residues" evidence="1">
    <location>
        <begin position="172"/>
        <end position="191"/>
    </location>
</feature>